<sequence length="62" mass="7511">LQSRIDWDDAPLMAAYYARLKDRVKNKLARRDRPDNLYALMESAVRIDNRQYERELERKKGQ</sequence>
<dbReference type="EMBL" id="ML994621">
    <property type="protein sequence ID" value="KAF2189377.1"/>
    <property type="molecule type" value="Genomic_DNA"/>
</dbReference>
<name>A0A6A6EBK5_9PEZI</name>
<gene>
    <name evidence="1" type="ORF">K469DRAFT_528621</name>
</gene>
<accession>A0A6A6EBK5</accession>
<evidence type="ECO:0000313" key="1">
    <source>
        <dbReference type="EMBL" id="KAF2189377.1"/>
    </source>
</evidence>
<dbReference type="Proteomes" id="UP000800200">
    <property type="component" value="Unassembled WGS sequence"/>
</dbReference>
<dbReference type="OrthoDB" id="3884315at2759"/>
<organism evidence="1 2">
    <name type="scientific">Zopfia rhizophila CBS 207.26</name>
    <dbReference type="NCBI Taxonomy" id="1314779"/>
    <lineage>
        <taxon>Eukaryota</taxon>
        <taxon>Fungi</taxon>
        <taxon>Dikarya</taxon>
        <taxon>Ascomycota</taxon>
        <taxon>Pezizomycotina</taxon>
        <taxon>Dothideomycetes</taxon>
        <taxon>Dothideomycetes incertae sedis</taxon>
        <taxon>Zopfiaceae</taxon>
        <taxon>Zopfia</taxon>
    </lineage>
</organism>
<keyword evidence="2" id="KW-1185">Reference proteome</keyword>
<dbReference type="AlphaFoldDB" id="A0A6A6EBK5"/>
<feature type="non-terminal residue" evidence="1">
    <location>
        <position position="1"/>
    </location>
</feature>
<proteinExistence type="predicted"/>
<protein>
    <submittedName>
        <fullName evidence="1">Uncharacterized protein</fullName>
    </submittedName>
</protein>
<evidence type="ECO:0000313" key="2">
    <source>
        <dbReference type="Proteomes" id="UP000800200"/>
    </source>
</evidence>
<feature type="non-terminal residue" evidence="1">
    <location>
        <position position="62"/>
    </location>
</feature>
<reference evidence="1" key="1">
    <citation type="journal article" date="2020" name="Stud. Mycol.">
        <title>101 Dothideomycetes genomes: a test case for predicting lifestyles and emergence of pathogens.</title>
        <authorList>
            <person name="Haridas S."/>
            <person name="Albert R."/>
            <person name="Binder M."/>
            <person name="Bloem J."/>
            <person name="Labutti K."/>
            <person name="Salamov A."/>
            <person name="Andreopoulos B."/>
            <person name="Baker S."/>
            <person name="Barry K."/>
            <person name="Bills G."/>
            <person name="Bluhm B."/>
            <person name="Cannon C."/>
            <person name="Castanera R."/>
            <person name="Culley D."/>
            <person name="Daum C."/>
            <person name="Ezra D."/>
            <person name="Gonzalez J."/>
            <person name="Henrissat B."/>
            <person name="Kuo A."/>
            <person name="Liang C."/>
            <person name="Lipzen A."/>
            <person name="Lutzoni F."/>
            <person name="Magnuson J."/>
            <person name="Mondo S."/>
            <person name="Nolan M."/>
            <person name="Ohm R."/>
            <person name="Pangilinan J."/>
            <person name="Park H.-J."/>
            <person name="Ramirez L."/>
            <person name="Alfaro M."/>
            <person name="Sun H."/>
            <person name="Tritt A."/>
            <person name="Yoshinaga Y."/>
            <person name="Zwiers L.-H."/>
            <person name="Turgeon B."/>
            <person name="Goodwin S."/>
            <person name="Spatafora J."/>
            <person name="Crous P."/>
            <person name="Grigoriev I."/>
        </authorList>
    </citation>
    <scope>NUCLEOTIDE SEQUENCE</scope>
    <source>
        <strain evidence="1">CBS 207.26</strain>
    </source>
</reference>